<dbReference type="EMBL" id="BONC01000028">
    <property type="protein sequence ID" value="GIF58010.1"/>
    <property type="molecule type" value="Genomic_DNA"/>
</dbReference>
<accession>A0ABQ4C5G9</accession>
<organism evidence="1 2">
    <name type="scientific">Asanoa iriomotensis</name>
    <dbReference type="NCBI Taxonomy" id="234613"/>
    <lineage>
        <taxon>Bacteria</taxon>
        <taxon>Bacillati</taxon>
        <taxon>Actinomycetota</taxon>
        <taxon>Actinomycetes</taxon>
        <taxon>Micromonosporales</taxon>
        <taxon>Micromonosporaceae</taxon>
        <taxon>Asanoa</taxon>
    </lineage>
</organism>
<keyword evidence="2" id="KW-1185">Reference proteome</keyword>
<protein>
    <recommendedName>
        <fullName evidence="3">WbqC-like protein</fullName>
    </recommendedName>
</protein>
<dbReference type="Pfam" id="PF08889">
    <property type="entry name" value="WbqC"/>
    <property type="match status" value="1"/>
</dbReference>
<dbReference type="RefSeq" id="WP_203704344.1">
    <property type="nucleotide sequence ID" value="NZ_BAAALU010000024.1"/>
</dbReference>
<proteinExistence type="predicted"/>
<dbReference type="Proteomes" id="UP000624325">
    <property type="component" value="Unassembled WGS sequence"/>
</dbReference>
<sequence>MIYIEQPPFLPWLAVCEAMLACDVVALYDDVQYEDGGWQNRNRIKTRAGVQWVTVPVTKKHGQPIRDVRIADAFDPTALLRTLQMAYGRTAFYAETMTVLTPPLLAGHTLLADLNADVLRHLRDALGASCELRRTSSMPVPATGRIERIIAVCRHTGQTTLWAGSGTRGYLDTDTVDSAGITVRWNDYYARHPVYPQTWARNGFIPALSVVDAACNLGWADLRTRLLSDFGRYRTRLIGAPA</sequence>
<dbReference type="InterPro" id="IPR014985">
    <property type="entry name" value="WbqC"/>
</dbReference>
<evidence type="ECO:0000313" key="1">
    <source>
        <dbReference type="EMBL" id="GIF58010.1"/>
    </source>
</evidence>
<gene>
    <name evidence="1" type="ORF">Air01nite_41050</name>
</gene>
<evidence type="ECO:0000313" key="2">
    <source>
        <dbReference type="Proteomes" id="UP000624325"/>
    </source>
</evidence>
<comment type="caution">
    <text evidence="1">The sequence shown here is derived from an EMBL/GenBank/DDBJ whole genome shotgun (WGS) entry which is preliminary data.</text>
</comment>
<reference evidence="1 2" key="1">
    <citation type="submission" date="2021-01" db="EMBL/GenBank/DDBJ databases">
        <title>Whole genome shotgun sequence of Asanoa iriomotensis NBRC 100142.</title>
        <authorList>
            <person name="Komaki H."/>
            <person name="Tamura T."/>
        </authorList>
    </citation>
    <scope>NUCLEOTIDE SEQUENCE [LARGE SCALE GENOMIC DNA]</scope>
    <source>
        <strain evidence="1 2">NBRC 100142</strain>
    </source>
</reference>
<evidence type="ECO:0008006" key="3">
    <source>
        <dbReference type="Google" id="ProtNLM"/>
    </source>
</evidence>
<name>A0ABQ4C5G9_9ACTN</name>